<proteinExistence type="inferred from homology"/>
<feature type="domain" description="Isochorismatase-like" evidence="3">
    <location>
        <begin position="9"/>
        <end position="186"/>
    </location>
</feature>
<gene>
    <name evidence="4" type="primary">pncA_2</name>
    <name evidence="4" type="ORF">NtB2_00887</name>
</gene>
<dbReference type="InterPro" id="IPR000868">
    <property type="entry name" value="Isochorismatase-like_dom"/>
</dbReference>
<dbReference type="EMBL" id="BFFO01000004">
    <property type="protein sequence ID" value="GBG96763.1"/>
    <property type="molecule type" value="Genomic_DNA"/>
</dbReference>
<accession>A0A2R5HFB2</accession>
<dbReference type="AlphaFoldDB" id="A0A2R5HFB2"/>
<evidence type="ECO:0000256" key="1">
    <source>
        <dbReference type="ARBA" id="ARBA00006336"/>
    </source>
</evidence>
<comment type="caution">
    <text evidence="4">The sequence shown here is derived from an EMBL/GenBank/DDBJ whole genome shotgun (WGS) entry which is preliminary data.</text>
</comment>
<dbReference type="PANTHER" id="PTHR43540">
    <property type="entry name" value="PEROXYUREIDOACRYLATE/UREIDOACRYLATE AMIDOHYDROLASE-RELATED"/>
    <property type="match status" value="1"/>
</dbReference>
<keyword evidence="2" id="KW-0378">Hydrolase</keyword>
<dbReference type="PANTHER" id="PTHR43540:SF7">
    <property type="entry name" value="ISOCHORISMATASE FAMILY PROTEIN YECD"/>
    <property type="match status" value="1"/>
</dbReference>
<dbReference type="RefSeq" id="WP_109245732.1">
    <property type="nucleotide sequence ID" value="NZ_BFFO01000004.1"/>
</dbReference>
<dbReference type="Pfam" id="PF00857">
    <property type="entry name" value="Isochorismatase"/>
    <property type="match status" value="1"/>
</dbReference>
<organism evidence="4 5">
    <name type="scientific">Lactococcus termiticola</name>
    <dbReference type="NCBI Taxonomy" id="2169526"/>
    <lineage>
        <taxon>Bacteria</taxon>
        <taxon>Bacillati</taxon>
        <taxon>Bacillota</taxon>
        <taxon>Bacilli</taxon>
        <taxon>Lactobacillales</taxon>
        <taxon>Streptococcaceae</taxon>
        <taxon>Lactococcus</taxon>
    </lineage>
</organism>
<dbReference type="GO" id="GO:0016787">
    <property type="term" value="F:hydrolase activity"/>
    <property type="evidence" value="ECO:0007669"/>
    <property type="project" value="UniProtKB-KW"/>
</dbReference>
<dbReference type="InterPro" id="IPR036380">
    <property type="entry name" value="Isochorismatase-like_sf"/>
</dbReference>
<evidence type="ECO:0000313" key="5">
    <source>
        <dbReference type="Proteomes" id="UP000245021"/>
    </source>
</evidence>
<name>A0A2R5HFB2_9LACT</name>
<reference evidence="4 5" key="1">
    <citation type="journal article" date="2018" name="Genome Announc.">
        <title>Draft Genome Sequence of Lactococcus sp. Strain NtB2 (JCM 32569), Isolated from the Gut of the Higher Termite Nasutitermes takasagoensis.</title>
        <authorList>
            <person name="Noda S."/>
            <person name="Aihara C."/>
            <person name="Yuki M."/>
            <person name="Ohkuma M."/>
        </authorList>
    </citation>
    <scope>NUCLEOTIDE SEQUENCE [LARGE SCALE GENOMIC DNA]</scope>
    <source>
        <strain evidence="4 5">NtB2</strain>
    </source>
</reference>
<sequence>MDKLTLKKTALVIIDMQKGIASREGLAPYSAEELLAQNEKLTNSLLNTEALVVFVHVKNHGGEALKPITDAMIAPASQPAADFSDFIQESAYDQNNKNVIHVAKHNWGAFYGTDLDVQLRRRGIDTIILTGLATTIGVDTTAREAYQANYNVIAVEDAMTDFNPALHKAITEGIFKRLGRVRSTDEVLAMIKEAE</sequence>
<dbReference type="InterPro" id="IPR050272">
    <property type="entry name" value="Isochorismatase-like_hydrls"/>
</dbReference>
<dbReference type="OrthoDB" id="9796485at2"/>
<dbReference type="SUPFAM" id="SSF52499">
    <property type="entry name" value="Isochorismatase-like hydrolases"/>
    <property type="match status" value="1"/>
</dbReference>
<dbReference type="Gene3D" id="3.40.50.850">
    <property type="entry name" value="Isochorismatase-like"/>
    <property type="match status" value="1"/>
</dbReference>
<keyword evidence="5" id="KW-1185">Reference proteome</keyword>
<evidence type="ECO:0000313" key="4">
    <source>
        <dbReference type="EMBL" id="GBG96763.1"/>
    </source>
</evidence>
<evidence type="ECO:0000259" key="3">
    <source>
        <dbReference type="Pfam" id="PF00857"/>
    </source>
</evidence>
<evidence type="ECO:0000256" key="2">
    <source>
        <dbReference type="ARBA" id="ARBA00022801"/>
    </source>
</evidence>
<dbReference type="Proteomes" id="UP000245021">
    <property type="component" value="Unassembled WGS sequence"/>
</dbReference>
<comment type="similarity">
    <text evidence="1">Belongs to the isochorismatase family.</text>
</comment>
<protein>
    <submittedName>
        <fullName evidence="4">Isochorismatase</fullName>
    </submittedName>
</protein>
<dbReference type="CDD" id="cd00431">
    <property type="entry name" value="cysteine_hydrolases"/>
    <property type="match status" value="1"/>
</dbReference>